<keyword evidence="16" id="KW-1185">Reference proteome</keyword>
<reference evidence="15" key="1">
    <citation type="submission" date="2021-12" db="EMBL/GenBank/DDBJ databases">
        <authorList>
            <person name="King R."/>
        </authorList>
    </citation>
    <scope>NUCLEOTIDE SEQUENCE</scope>
</reference>
<feature type="binding site" evidence="12">
    <location>
        <position position="61"/>
    </location>
    <ligand>
        <name>Zn(2+)</name>
        <dbReference type="ChEBI" id="CHEBI:29105"/>
    </ligand>
</feature>
<dbReference type="InterPro" id="IPR036236">
    <property type="entry name" value="Znf_C2H2_sf"/>
</dbReference>
<evidence type="ECO:0000256" key="12">
    <source>
        <dbReference type="PROSITE-ProRule" id="PRU01263"/>
    </source>
</evidence>
<dbReference type="PROSITE" id="PS50157">
    <property type="entry name" value="ZINC_FINGER_C2H2_2"/>
    <property type="match status" value="7"/>
</dbReference>
<dbReference type="InterPro" id="IPR013087">
    <property type="entry name" value="Znf_C2H2_type"/>
</dbReference>
<dbReference type="SUPFAM" id="SSF57667">
    <property type="entry name" value="beta-beta-alpha zinc fingers"/>
    <property type="match status" value="4"/>
</dbReference>
<dbReference type="Proteomes" id="UP001153714">
    <property type="component" value="Chromosome 20"/>
</dbReference>
<dbReference type="FunFam" id="3.30.160.60:FF:000202">
    <property type="entry name" value="Zinc finger protein 574"/>
    <property type="match status" value="1"/>
</dbReference>
<reference evidence="15" key="2">
    <citation type="submission" date="2022-10" db="EMBL/GenBank/DDBJ databases">
        <authorList>
            <consortium name="ENA_rothamsted_submissions"/>
            <consortium name="culmorum"/>
            <person name="King R."/>
        </authorList>
    </citation>
    <scope>NUCLEOTIDE SEQUENCE</scope>
</reference>
<feature type="domain" description="C2H2-type" evidence="13">
    <location>
        <begin position="411"/>
        <end position="439"/>
    </location>
</feature>
<dbReference type="FunFam" id="3.30.160.60:FF:000446">
    <property type="entry name" value="Zinc finger protein"/>
    <property type="match status" value="1"/>
</dbReference>
<feature type="domain" description="C2H2-type" evidence="13">
    <location>
        <begin position="385"/>
        <end position="407"/>
    </location>
</feature>
<dbReference type="GO" id="GO:0008270">
    <property type="term" value="F:zinc ion binding"/>
    <property type="evidence" value="ECO:0007669"/>
    <property type="project" value="UniProtKB-UniRule"/>
</dbReference>
<evidence type="ECO:0000256" key="7">
    <source>
        <dbReference type="ARBA" id="ARBA00023015"/>
    </source>
</evidence>
<dbReference type="PROSITE" id="PS00028">
    <property type="entry name" value="ZINC_FINGER_C2H2_1"/>
    <property type="match status" value="8"/>
</dbReference>
<dbReference type="PANTHER" id="PTHR24408">
    <property type="entry name" value="ZINC FINGER PROTEIN"/>
    <property type="match status" value="1"/>
</dbReference>
<keyword evidence="7" id="KW-0805">Transcription regulation</keyword>
<dbReference type="GO" id="GO:0000981">
    <property type="term" value="F:DNA-binding transcription factor activity, RNA polymerase II-specific"/>
    <property type="evidence" value="ECO:0007669"/>
    <property type="project" value="TreeGrafter"/>
</dbReference>
<dbReference type="Pfam" id="PF07776">
    <property type="entry name" value="zf-AD"/>
    <property type="match status" value="1"/>
</dbReference>
<dbReference type="OrthoDB" id="8117402at2759"/>
<gene>
    <name evidence="15" type="ORF">DIATSA_LOCUS7363</name>
</gene>
<proteinExistence type="inferred from homology"/>
<feature type="binding site" evidence="12">
    <location>
        <position position="13"/>
    </location>
    <ligand>
        <name>Zn(2+)</name>
        <dbReference type="ChEBI" id="CHEBI:29105"/>
    </ligand>
</feature>
<keyword evidence="5 11" id="KW-0863">Zinc-finger</keyword>
<keyword evidence="9" id="KW-0804">Transcription</keyword>
<comment type="similarity">
    <text evidence="2">Belongs to the krueppel C2H2-type zinc-finger protein family.</text>
</comment>
<name>A0A9N9R437_9NEOP</name>
<keyword evidence="6 12" id="KW-0862">Zinc</keyword>
<keyword evidence="4" id="KW-0677">Repeat</keyword>
<sequence>MSADGFITKYGQCRCCSIEGNHQDLFTEYCWESIPEVYSDIFAECFNLCLSTNPELTTLICSNCISKLRDASSFRILVVNNEKQLLEALQQRSDDNRLVNQDENKNSFDNIKIEEPSNVKVESWLLRQSDDDYTDSEKSEIFEDRISSPVKCLDLVDGESTLLSRFPGRQLRPLPTRASLKHVCRDFEKHLKELKGKVIPGKTIQSLLDNDNYKSKEKIERSINSKKQTDVPKKKRIQKTKYRDKHIDIEREKNPYTLERLSHATNITALLEFSNVTAFKSKHQRAYPCFYCEKLYEDFEELRRHQISDHVKENLSQCVLKKYRIGKPDGLVVYADVTDLKCTICYSGISSLKDLKIHLTEVHKKKMFLELSDRVIPFKVLENNFVCQICGNFYETFGSIERHMNTHYRNYVCEECDSGFITKQRLRIHGYLMHTSRQEKYECEICQKQFTTQQKRRIHVETVHENVKKYKCNRCPERFNEYFRRHKHMVLVHGVAPIEYKCNVCDKSFDRRYSLSTHMRTHIQQKDVYCELCPYRCFTKVELRHHMVKHNGERIYECSICKKSYAREKTLKEHMRIHTNDRRYVCPVCGMAFIQNCSLKSHIKSHHKEYGLT</sequence>
<dbReference type="GO" id="GO:0032502">
    <property type="term" value="P:developmental process"/>
    <property type="evidence" value="ECO:0007669"/>
    <property type="project" value="UniProtKB-ARBA"/>
</dbReference>
<evidence type="ECO:0000256" key="2">
    <source>
        <dbReference type="ARBA" id="ARBA00006991"/>
    </source>
</evidence>
<dbReference type="EMBL" id="OU893351">
    <property type="protein sequence ID" value="CAG9789644.1"/>
    <property type="molecule type" value="Genomic_DNA"/>
</dbReference>
<evidence type="ECO:0000256" key="1">
    <source>
        <dbReference type="ARBA" id="ARBA00004123"/>
    </source>
</evidence>
<feature type="domain" description="C2H2-type" evidence="13">
    <location>
        <begin position="556"/>
        <end position="583"/>
    </location>
</feature>
<dbReference type="AlphaFoldDB" id="A0A9N9R437"/>
<dbReference type="Pfam" id="PF12874">
    <property type="entry name" value="zf-met"/>
    <property type="match status" value="1"/>
</dbReference>
<feature type="domain" description="C2H2-type" evidence="13">
    <location>
        <begin position="584"/>
        <end position="611"/>
    </location>
</feature>
<dbReference type="GO" id="GO:0043565">
    <property type="term" value="F:sequence-specific DNA binding"/>
    <property type="evidence" value="ECO:0007669"/>
    <property type="project" value="TreeGrafter"/>
</dbReference>
<dbReference type="InterPro" id="IPR012934">
    <property type="entry name" value="Znf_AD"/>
</dbReference>
<evidence type="ECO:0000256" key="8">
    <source>
        <dbReference type="ARBA" id="ARBA00023125"/>
    </source>
</evidence>
<evidence type="ECO:0000256" key="3">
    <source>
        <dbReference type="ARBA" id="ARBA00022723"/>
    </source>
</evidence>
<accession>A0A9N9R437</accession>
<organism evidence="15 16">
    <name type="scientific">Diatraea saccharalis</name>
    <name type="common">sugarcane borer</name>
    <dbReference type="NCBI Taxonomy" id="40085"/>
    <lineage>
        <taxon>Eukaryota</taxon>
        <taxon>Metazoa</taxon>
        <taxon>Ecdysozoa</taxon>
        <taxon>Arthropoda</taxon>
        <taxon>Hexapoda</taxon>
        <taxon>Insecta</taxon>
        <taxon>Pterygota</taxon>
        <taxon>Neoptera</taxon>
        <taxon>Endopterygota</taxon>
        <taxon>Lepidoptera</taxon>
        <taxon>Glossata</taxon>
        <taxon>Ditrysia</taxon>
        <taxon>Pyraloidea</taxon>
        <taxon>Crambidae</taxon>
        <taxon>Crambinae</taxon>
        <taxon>Diatraea</taxon>
    </lineage>
</organism>
<keyword evidence="10" id="KW-0539">Nucleus</keyword>
<evidence type="ECO:0000256" key="6">
    <source>
        <dbReference type="ARBA" id="ARBA00022833"/>
    </source>
</evidence>
<evidence type="ECO:0000313" key="15">
    <source>
        <dbReference type="EMBL" id="CAG9789644.1"/>
    </source>
</evidence>
<comment type="subcellular location">
    <subcellularLocation>
        <location evidence="1">Nucleus</location>
    </subcellularLocation>
</comment>
<feature type="domain" description="C2H2-type" evidence="13">
    <location>
        <begin position="287"/>
        <end position="315"/>
    </location>
</feature>
<dbReference type="PANTHER" id="PTHR24408:SF64">
    <property type="entry name" value="LINKING IMMUNITY AND METABOLISM-RELATED"/>
    <property type="match status" value="1"/>
</dbReference>
<dbReference type="GO" id="GO:0005634">
    <property type="term" value="C:nucleus"/>
    <property type="evidence" value="ECO:0007669"/>
    <property type="project" value="UniProtKB-SubCell"/>
</dbReference>
<dbReference type="SMART" id="SM00355">
    <property type="entry name" value="ZnF_C2H2"/>
    <property type="match status" value="10"/>
</dbReference>
<evidence type="ECO:0000256" key="5">
    <source>
        <dbReference type="ARBA" id="ARBA00022771"/>
    </source>
</evidence>
<evidence type="ECO:0000259" key="14">
    <source>
        <dbReference type="PROSITE" id="PS51915"/>
    </source>
</evidence>
<evidence type="ECO:0000259" key="13">
    <source>
        <dbReference type="PROSITE" id="PS50157"/>
    </source>
</evidence>
<evidence type="ECO:0000313" key="16">
    <source>
        <dbReference type="Proteomes" id="UP001153714"/>
    </source>
</evidence>
<protein>
    <submittedName>
        <fullName evidence="15">Uncharacterized protein</fullName>
    </submittedName>
</protein>
<feature type="domain" description="ZAD" evidence="14">
    <location>
        <begin position="11"/>
        <end position="88"/>
    </location>
</feature>
<dbReference type="SMART" id="SM00868">
    <property type="entry name" value="zf-AD"/>
    <property type="match status" value="1"/>
</dbReference>
<keyword evidence="8" id="KW-0238">DNA-binding</keyword>
<keyword evidence="3 12" id="KW-0479">Metal-binding</keyword>
<feature type="domain" description="C2H2-type" evidence="13">
    <location>
        <begin position="441"/>
        <end position="469"/>
    </location>
</feature>
<evidence type="ECO:0000256" key="11">
    <source>
        <dbReference type="PROSITE-ProRule" id="PRU00042"/>
    </source>
</evidence>
<feature type="binding site" evidence="12">
    <location>
        <position position="16"/>
    </location>
    <ligand>
        <name>Zn(2+)</name>
        <dbReference type="ChEBI" id="CHEBI:29105"/>
    </ligand>
</feature>
<evidence type="ECO:0000256" key="4">
    <source>
        <dbReference type="ARBA" id="ARBA00022737"/>
    </source>
</evidence>
<evidence type="ECO:0000256" key="10">
    <source>
        <dbReference type="ARBA" id="ARBA00023242"/>
    </source>
</evidence>
<dbReference type="Pfam" id="PF00096">
    <property type="entry name" value="zf-C2H2"/>
    <property type="match status" value="3"/>
</dbReference>
<feature type="binding site" evidence="12">
    <location>
        <position position="64"/>
    </location>
    <ligand>
        <name>Zn(2+)</name>
        <dbReference type="ChEBI" id="CHEBI:29105"/>
    </ligand>
</feature>
<dbReference type="PROSITE" id="PS51915">
    <property type="entry name" value="ZAD"/>
    <property type="match status" value="1"/>
</dbReference>
<dbReference type="SUPFAM" id="SSF57716">
    <property type="entry name" value="Glucocorticoid receptor-like (DNA-binding domain)"/>
    <property type="match status" value="1"/>
</dbReference>
<evidence type="ECO:0000256" key="9">
    <source>
        <dbReference type="ARBA" id="ARBA00023163"/>
    </source>
</evidence>
<dbReference type="Gene3D" id="3.30.160.60">
    <property type="entry name" value="Classic Zinc Finger"/>
    <property type="match status" value="6"/>
</dbReference>
<dbReference type="FunFam" id="3.30.160.60:FF:001480">
    <property type="entry name" value="Si:cabz01071911.3"/>
    <property type="match status" value="1"/>
</dbReference>
<feature type="domain" description="C2H2-type" evidence="13">
    <location>
        <begin position="500"/>
        <end position="527"/>
    </location>
</feature>